<dbReference type="AlphaFoldDB" id="A0A0C2MBG1"/>
<proteinExistence type="predicted"/>
<accession>A0A0C2MBG1</accession>
<dbReference type="Proteomes" id="UP000031668">
    <property type="component" value="Unassembled WGS sequence"/>
</dbReference>
<comment type="caution">
    <text evidence="1">The sequence shown here is derived from an EMBL/GenBank/DDBJ whole genome shotgun (WGS) entry which is preliminary data.</text>
</comment>
<evidence type="ECO:0000313" key="1">
    <source>
        <dbReference type="EMBL" id="KII61674.1"/>
    </source>
</evidence>
<reference evidence="1 2" key="1">
    <citation type="journal article" date="2014" name="Genome Biol. Evol.">
        <title>The genome of the myxosporean Thelohanellus kitauei shows adaptations to nutrient acquisition within its fish host.</title>
        <authorList>
            <person name="Yang Y."/>
            <person name="Xiong J."/>
            <person name="Zhou Z."/>
            <person name="Huo F."/>
            <person name="Miao W."/>
            <person name="Ran C."/>
            <person name="Liu Y."/>
            <person name="Zhang J."/>
            <person name="Feng J."/>
            <person name="Wang M."/>
            <person name="Wang M."/>
            <person name="Wang L."/>
            <person name="Yao B."/>
        </authorList>
    </citation>
    <scope>NUCLEOTIDE SEQUENCE [LARGE SCALE GENOMIC DNA]</scope>
    <source>
        <strain evidence="1">Wuqing</strain>
    </source>
</reference>
<name>A0A0C2MBG1_THEKT</name>
<dbReference type="EMBL" id="JWZT01005286">
    <property type="protein sequence ID" value="KII61674.1"/>
    <property type="molecule type" value="Genomic_DNA"/>
</dbReference>
<sequence length="115" mass="13830">MKINIIYFNKSNPNNVWRETVNYHLFLINDRCNDSLRLSYANHQNVEINIFNLPLLVYNRTVDNVSNSNSVMFRRYQPGYLIQYSTEYVIFEKITLKLQFLKAAKMILHYQNDFP</sequence>
<organism evidence="1 2">
    <name type="scientific">Thelohanellus kitauei</name>
    <name type="common">Myxosporean</name>
    <dbReference type="NCBI Taxonomy" id="669202"/>
    <lineage>
        <taxon>Eukaryota</taxon>
        <taxon>Metazoa</taxon>
        <taxon>Cnidaria</taxon>
        <taxon>Myxozoa</taxon>
        <taxon>Myxosporea</taxon>
        <taxon>Bivalvulida</taxon>
        <taxon>Platysporina</taxon>
        <taxon>Myxobolidae</taxon>
        <taxon>Thelohanellus</taxon>
    </lineage>
</organism>
<gene>
    <name evidence="1" type="ORF">RF11_14110</name>
</gene>
<keyword evidence="2" id="KW-1185">Reference proteome</keyword>
<evidence type="ECO:0000313" key="2">
    <source>
        <dbReference type="Proteomes" id="UP000031668"/>
    </source>
</evidence>
<protein>
    <submittedName>
        <fullName evidence="1">Uncharacterized protein</fullName>
    </submittedName>
</protein>